<keyword evidence="6" id="KW-0472">Membrane</keyword>
<feature type="domain" description="TonB-dependent receptor plug" evidence="9">
    <location>
        <begin position="57"/>
        <end position="125"/>
    </location>
</feature>
<dbReference type="PANTHER" id="PTHR30069">
    <property type="entry name" value="TONB-DEPENDENT OUTER MEMBRANE RECEPTOR"/>
    <property type="match status" value="1"/>
</dbReference>
<accession>A4C391</accession>
<dbReference type="STRING" id="87626.PTD2_00601"/>
<keyword evidence="3" id="KW-1134">Transmembrane beta strand</keyword>
<proteinExistence type="predicted"/>
<evidence type="ECO:0000259" key="9">
    <source>
        <dbReference type="Pfam" id="PF07715"/>
    </source>
</evidence>
<evidence type="ECO:0000256" key="7">
    <source>
        <dbReference type="ARBA" id="ARBA00023237"/>
    </source>
</evidence>
<evidence type="ECO:0000256" key="3">
    <source>
        <dbReference type="ARBA" id="ARBA00022452"/>
    </source>
</evidence>
<keyword evidence="5 8" id="KW-0732">Signal</keyword>
<evidence type="ECO:0000256" key="5">
    <source>
        <dbReference type="ARBA" id="ARBA00022729"/>
    </source>
</evidence>
<dbReference type="AlphaFoldDB" id="A4C391"/>
<dbReference type="InterPro" id="IPR036942">
    <property type="entry name" value="Beta-barrel_TonB_sf"/>
</dbReference>
<evidence type="ECO:0000256" key="6">
    <source>
        <dbReference type="ARBA" id="ARBA00023136"/>
    </source>
</evidence>
<dbReference type="Pfam" id="PF07715">
    <property type="entry name" value="Plug"/>
    <property type="match status" value="1"/>
</dbReference>
<dbReference type="GO" id="GO:0044718">
    <property type="term" value="P:siderophore transmembrane transport"/>
    <property type="evidence" value="ECO:0007669"/>
    <property type="project" value="TreeGrafter"/>
</dbReference>
<evidence type="ECO:0000313" key="10">
    <source>
        <dbReference type="EMBL" id="EAR30023.1"/>
    </source>
</evidence>
<evidence type="ECO:0000313" key="11">
    <source>
        <dbReference type="Proteomes" id="UP000006201"/>
    </source>
</evidence>
<feature type="signal peptide" evidence="8">
    <location>
        <begin position="1"/>
        <end position="19"/>
    </location>
</feature>
<comment type="caution">
    <text evidence="10">The sequence shown here is derived from an EMBL/GenBank/DDBJ whole genome shotgun (WGS) entry which is preliminary data.</text>
</comment>
<comment type="subcellular location">
    <subcellularLocation>
        <location evidence="1">Cell outer membrane</location>
        <topology evidence="1">Multi-pass membrane protein</topology>
    </subcellularLocation>
</comment>
<keyword evidence="11" id="KW-1185">Reference proteome</keyword>
<organism evidence="10 11">
    <name type="scientific">Pseudoalteromonas tunicata D2</name>
    <dbReference type="NCBI Taxonomy" id="87626"/>
    <lineage>
        <taxon>Bacteria</taxon>
        <taxon>Pseudomonadati</taxon>
        <taxon>Pseudomonadota</taxon>
        <taxon>Gammaproteobacteria</taxon>
        <taxon>Alteromonadales</taxon>
        <taxon>Pseudoalteromonadaceae</taxon>
        <taxon>Pseudoalteromonas</taxon>
    </lineage>
</organism>
<keyword evidence="4" id="KW-0812">Transmembrane</keyword>
<protein>
    <submittedName>
        <fullName evidence="10">Putative TonB-dependent receptor</fullName>
    </submittedName>
</protein>
<evidence type="ECO:0000256" key="1">
    <source>
        <dbReference type="ARBA" id="ARBA00004571"/>
    </source>
</evidence>
<dbReference type="EMBL" id="AAOH01000001">
    <property type="protein sequence ID" value="EAR30023.1"/>
    <property type="molecule type" value="Genomic_DNA"/>
</dbReference>
<dbReference type="PANTHER" id="PTHR30069:SF29">
    <property type="entry name" value="HEMOGLOBIN AND HEMOGLOBIN-HAPTOGLOBIN-BINDING PROTEIN 1-RELATED"/>
    <property type="match status" value="1"/>
</dbReference>
<dbReference type="HOGENOM" id="CLU_398405_0_0_6"/>
<keyword evidence="7" id="KW-0998">Cell outer membrane</keyword>
<dbReference type="Gene3D" id="2.40.170.20">
    <property type="entry name" value="TonB-dependent receptor, beta-barrel domain"/>
    <property type="match status" value="1"/>
</dbReference>
<evidence type="ECO:0000256" key="4">
    <source>
        <dbReference type="ARBA" id="ARBA00022692"/>
    </source>
</evidence>
<dbReference type="InterPro" id="IPR039426">
    <property type="entry name" value="TonB-dep_rcpt-like"/>
</dbReference>
<keyword evidence="2" id="KW-0813">Transport</keyword>
<dbReference type="GO" id="GO:0009279">
    <property type="term" value="C:cell outer membrane"/>
    <property type="evidence" value="ECO:0007669"/>
    <property type="project" value="UniProtKB-SubCell"/>
</dbReference>
<dbReference type="GO" id="GO:0015344">
    <property type="term" value="F:siderophore uptake transmembrane transporter activity"/>
    <property type="evidence" value="ECO:0007669"/>
    <property type="project" value="TreeGrafter"/>
</dbReference>
<evidence type="ECO:0000256" key="2">
    <source>
        <dbReference type="ARBA" id="ARBA00022448"/>
    </source>
</evidence>
<gene>
    <name evidence="10" type="ORF">PTD2_00601</name>
</gene>
<dbReference type="SUPFAM" id="SSF56935">
    <property type="entry name" value="Porins"/>
    <property type="match status" value="1"/>
</dbReference>
<dbReference type="InterPro" id="IPR012910">
    <property type="entry name" value="Plug_dom"/>
</dbReference>
<reference evidence="10 11" key="1">
    <citation type="submission" date="2006-02" db="EMBL/GenBank/DDBJ databases">
        <authorList>
            <person name="Moran M.A."/>
            <person name="Kjelleberg S."/>
            <person name="Egan S."/>
            <person name="Saunders N."/>
            <person name="Thomas T."/>
            <person name="Ferriera S."/>
            <person name="Johnson J."/>
            <person name="Kravitz S."/>
            <person name="Halpern A."/>
            <person name="Remington K."/>
            <person name="Beeson K."/>
            <person name="Tran B."/>
            <person name="Rogers Y.-H."/>
            <person name="Friedman R."/>
            <person name="Venter J.C."/>
        </authorList>
    </citation>
    <scope>NUCLEOTIDE SEQUENCE [LARGE SCALE GENOMIC DNA]</scope>
    <source>
        <strain evidence="10 11">D2</strain>
    </source>
</reference>
<sequence length="683" mass="77865">MKSIAPLALCMAYSCCASANENITQQELETITVVAIKGNGIKISSTAVVNLPGTANDPIKGLEALPGVILAPSNSGGPIAEPAIRGSSSQDNLYLTDGLDMGYVFHNDGASVYNPLLIESFELKTAAWQPNLTNANGGVILTQLRDAGSLGNQTVLDLGLYRSGFLYEKVLSESFAYYLSYRESLVHIYVDNFIEDEEFSFAVPPRNRDYQAKFNWQLSDQDSLIFAANGAKDYIEIAFDENGRDINKNPDLKSGERYENYYHSQAISWQRYNQEYDSSNSINFLQQKQQEREGDIFSWQADIANIIIRSDTRYYADNFTFAVGGLIKSTKIDYFNSGRLLPCNTEFEICPVTYFSDKFSDQGDLSIVDYSFYSNIESDLTPTISSQLGAAFIGSDLNDEQYLEPRIRVLWQLYNNHQLHFAYGVHHTWVNDYRLLANTLGNKKLHASKSNQIVIGLNTTLSKNWQLTTELYYKDFSDLVIANPLAQKRNPHQIINPSIETYLNVASGDSYGAELMLNKSFSEDWLGWLSIAFSKTERDNPLIDKKFNSEFDLPWVVNLVLNYQINQQWSAGFKWRFQSGRRYTAVNSATPYYEQDQQDPLFYIPEYDSFNASSVKNYHRLDLRIDYKTQLMGLDSSIYFELMNVYAFKAIQEFEYNKDYSSYEKDYQFPDMPLPSVGMTLNF</sequence>
<dbReference type="RefSeq" id="WP_009836324.1">
    <property type="nucleotide sequence ID" value="NZ_AAOH01000001.1"/>
</dbReference>
<dbReference type="OrthoDB" id="9145970at2"/>
<evidence type="ECO:0000256" key="8">
    <source>
        <dbReference type="SAM" id="SignalP"/>
    </source>
</evidence>
<dbReference type="eggNOG" id="COG4771">
    <property type="taxonomic scope" value="Bacteria"/>
</dbReference>
<keyword evidence="10" id="KW-0675">Receptor</keyword>
<dbReference type="PROSITE" id="PS51257">
    <property type="entry name" value="PROKAR_LIPOPROTEIN"/>
    <property type="match status" value="1"/>
</dbReference>
<dbReference type="Proteomes" id="UP000006201">
    <property type="component" value="Unassembled WGS sequence"/>
</dbReference>
<name>A4C391_9GAMM</name>
<feature type="chain" id="PRO_5002666871" evidence="8">
    <location>
        <begin position="20"/>
        <end position="683"/>
    </location>
</feature>